<dbReference type="Pfam" id="PF06912">
    <property type="entry name" value="DUF1275"/>
    <property type="match status" value="1"/>
</dbReference>
<organism evidence="1 2">
    <name type="scientific">Amycolatopsis samaneae</name>
    <dbReference type="NCBI Taxonomy" id="664691"/>
    <lineage>
        <taxon>Bacteria</taxon>
        <taxon>Bacillati</taxon>
        <taxon>Actinomycetota</taxon>
        <taxon>Actinomycetes</taxon>
        <taxon>Pseudonocardiales</taxon>
        <taxon>Pseudonocardiaceae</taxon>
        <taxon>Amycolatopsis</taxon>
    </lineage>
</organism>
<protein>
    <submittedName>
        <fullName evidence="1">YoaK family protein</fullName>
    </submittedName>
</protein>
<comment type="caution">
    <text evidence="1">The sequence shown here is derived from an EMBL/GenBank/DDBJ whole genome shotgun (WGS) entry which is preliminary data.</text>
</comment>
<reference evidence="2" key="1">
    <citation type="journal article" date="2019" name="Int. J. Syst. Evol. Microbiol.">
        <title>The Global Catalogue of Microorganisms (GCM) 10K type strain sequencing project: providing services to taxonomists for standard genome sequencing and annotation.</title>
        <authorList>
            <consortium name="The Broad Institute Genomics Platform"/>
            <consortium name="The Broad Institute Genome Sequencing Center for Infectious Disease"/>
            <person name="Wu L."/>
            <person name="Ma J."/>
        </authorList>
    </citation>
    <scope>NUCLEOTIDE SEQUENCE [LARGE SCALE GENOMIC DNA]</scope>
    <source>
        <strain evidence="2">CGMCC 4.7643</strain>
    </source>
</reference>
<name>A0ABW5GUS5_9PSEU</name>
<feature type="non-terminal residue" evidence="1">
    <location>
        <position position="181"/>
    </location>
</feature>
<dbReference type="PANTHER" id="PTHR37314:SF4">
    <property type="entry name" value="UPF0700 TRANSMEMBRANE PROTEIN YOAK"/>
    <property type="match status" value="1"/>
</dbReference>
<evidence type="ECO:0000313" key="1">
    <source>
        <dbReference type="EMBL" id="MFD2464700.1"/>
    </source>
</evidence>
<evidence type="ECO:0000313" key="2">
    <source>
        <dbReference type="Proteomes" id="UP001597419"/>
    </source>
</evidence>
<dbReference type="Proteomes" id="UP001597419">
    <property type="component" value="Unassembled WGS sequence"/>
</dbReference>
<dbReference type="PANTHER" id="PTHR37314">
    <property type="entry name" value="SLR0142 PROTEIN"/>
    <property type="match status" value="1"/>
</dbReference>
<gene>
    <name evidence="1" type="ORF">ACFSYJ_39200</name>
</gene>
<sequence>MTGGRLTAGTLRLAAVLAVAGGFLDAFTFVAHDGVFANAQTGNVVLLGVFAARGEWGEALGHVPPLLAFVAGVAVAETVTHPRVAPWLRRPLRVALCAEIAVLAVIGFLPDSFSSTAIVLTVSFVAALQNSTFGKLGDWAVNTTMTTGNLRTATRAAYRAVFRAEPGAAAQARAFGAVCLA</sequence>
<dbReference type="EMBL" id="JBHUKU010000026">
    <property type="protein sequence ID" value="MFD2464700.1"/>
    <property type="molecule type" value="Genomic_DNA"/>
</dbReference>
<dbReference type="RefSeq" id="WP_378273145.1">
    <property type="nucleotide sequence ID" value="NZ_JBHUKU010000026.1"/>
</dbReference>
<accession>A0ABW5GUS5</accession>
<proteinExistence type="predicted"/>
<dbReference type="InterPro" id="IPR010699">
    <property type="entry name" value="DUF1275"/>
</dbReference>
<keyword evidence="2" id="KW-1185">Reference proteome</keyword>